<accession>A0A0D2NRD2</accession>
<keyword evidence="4" id="KW-1185">Reference proteome</keyword>
<name>A0A0D2NRD2_HYPSF</name>
<dbReference type="EMBL" id="KN817559">
    <property type="protein sequence ID" value="KJA21324.1"/>
    <property type="molecule type" value="Genomic_DNA"/>
</dbReference>
<feature type="region of interest" description="Disordered" evidence="1">
    <location>
        <begin position="233"/>
        <end position="288"/>
    </location>
</feature>
<feature type="domain" description="Zn(2)-C6 fungal-type" evidence="2">
    <location>
        <begin position="338"/>
        <end position="373"/>
    </location>
</feature>
<feature type="region of interest" description="Disordered" evidence="1">
    <location>
        <begin position="188"/>
        <end position="213"/>
    </location>
</feature>
<dbReference type="AlphaFoldDB" id="A0A0D2NRD2"/>
<feature type="region of interest" description="Disordered" evidence="1">
    <location>
        <begin position="300"/>
        <end position="333"/>
    </location>
</feature>
<dbReference type="CDD" id="cd00067">
    <property type="entry name" value="GAL4"/>
    <property type="match status" value="1"/>
</dbReference>
<evidence type="ECO:0000313" key="3">
    <source>
        <dbReference type="EMBL" id="KJA21324.1"/>
    </source>
</evidence>
<dbReference type="GO" id="GO:0008270">
    <property type="term" value="F:zinc ion binding"/>
    <property type="evidence" value="ECO:0007669"/>
    <property type="project" value="InterPro"/>
</dbReference>
<feature type="compositionally biased region" description="Low complexity" evidence="1">
    <location>
        <begin position="308"/>
        <end position="330"/>
    </location>
</feature>
<dbReference type="Proteomes" id="UP000054270">
    <property type="component" value="Unassembled WGS sequence"/>
</dbReference>
<dbReference type="SMART" id="SM00066">
    <property type="entry name" value="GAL4"/>
    <property type="match status" value="1"/>
</dbReference>
<proteinExistence type="predicted"/>
<dbReference type="GO" id="GO:0000981">
    <property type="term" value="F:DNA-binding transcription factor activity, RNA polymerase II-specific"/>
    <property type="evidence" value="ECO:0007669"/>
    <property type="project" value="InterPro"/>
</dbReference>
<protein>
    <recommendedName>
        <fullName evidence="2">Zn(2)-C6 fungal-type domain-containing protein</fullName>
    </recommendedName>
</protein>
<dbReference type="PROSITE" id="PS00463">
    <property type="entry name" value="ZN2_CY6_FUNGAL_1"/>
    <property type="match status" value="1"/>
</dbReference>
<organism evidence="3 4">
    <name type="scientific">Hypholoma sublateritium (strain FD-334 SS-4)</name>
    <dbReference type="NCBI Taxonomy" id="945553"/>
    <lineage>
        <taxon>Eukaryota</taxon>
        <taxon>Fungi</taxon>
        <taxon>Dikarya</taxon>
        <taxon>Basidiomycota</taxon>
        <taxon>Agaricomycotina</taxon>
        <taxon>Agaricomycetes</taxon>
        <taxon>Agaricomycetidae</taxon>
        <taxon>Agaricales</taxon>
        <taxon>Agaricineae</taxon>
        <taxon>Strophariaceae</taxon>
        <taxon>Hypholoma</taxon>
    </lineage>
</organism>
<evidence type="ECO:0000259" key="2">
    <source>
        <dbReference type="PROSITE" id="PS50048"/>
    </source>
</evidence>
<dbReference type="SUPFAM" id="SSF57701">
    <property type="entry name" value="Zn2/Cys6 DNA-binding domain"/>
    <property type="match status" value="1"/>
</dbReference>
<sequence length="386" mass="42529">MPAYRFHPHVAQREDQAAMEQYGFSDGDWMADAPTLQYDGSASSTRPANRSGYSTMPIFVQHDRRRSHGSLSQKKHIYHSEGYFDSAREPRYYYEDPWAMQQPEGSSIGPPRMAPLLTSSTPARTLFHAIPYQHAATTWETYAPLYPDNRSLGYINGNSQIPPCSVSPTNRMRSYSYVSSPSIPASHGMTTHAIGLPDPAAHQPISPAQQSTYSELSVHIQFMDKLKREQEALKNQTPPPTLRTPEASDVSIPPVAPTAQASPDEVPQKQSPKPAATSSANGQRPAPKLTMPAKVKLIAPQPQSANLKPPATSAASSSKSSKAPSRSTTTEQKKTILPCNFCKERKIACGRPPEGSADPTCNQCLLRSFKCVYPKERIPRRSRARK</sequence>
<evidence type="ECO:0000313" key="4">
    <source>
        <dbReference type="Proteomes" id="UP000054270"/>
    </source>
</evidence>
<dbReference type="OrthoDB" id="39175at2759"/>
<gene>
    <name evidence="3" type="ORF">HYPSUDRAFT_67846</name>
</gene>
<dbReference type="STRING" id="945553.A0A0D2NRD2"/>
<dbReference type="InterPro" id="IPR001138">
    <property type="entry name" value="Zn2Cys6_DnaBD"/>
</dbReference>
<reference evidence="4" key="1">
    <citation type="submission" date="2014-04" db="EMBL/GenBank/DDBJ databases">
        <title>Evolutionary Origins and Diversification of the Mycorrhizal Mutualists.</title>
        <authorList>
            <consortium name="DOE Joint Genome Institute"/>
            <consortium name="Mycorrhizal Genomics Consortium"/>
            <person name="Kohler A."/>
            <person name="Kuo A."/>
            <person name="Nagy L.G."/>
            <person name="Floudas D."/>
            <person name="Copeland A."/>
            <person name="Barry K.W."/>
            <person name="Cichocki N."/>
            <person name="Veneault-Fourrey C."/>
            <person name="LaButti K."/>
            <person name="Lindquist E.A."/>
            <person name="Lipzen A."/>
            <person name="Lundell T."/>
            <person name="Morin E."/>
            <person name="Murat C."/>
            <person name="Riley R."/>
            <person name="Ohm R."/>
            <person name="Sun H."/>
            <person name="Tunlid A."/>
            <person name="Henrissat B."/>
            <person name="Grigoriev I.V."/>
            <person name="Hibbett D.S."/>
            <person name="Martin F."/>
        </authorList>
    </citation>
    <scope>NUCLEOTIDE SEQUENCE [LARGE SCALE GENOMIC DNA]</scope>
    <source>
        <strain evidence="4">FD-334 SS-4</strain>
    </source>
</reference>
<dbReference type="InterPro" id="IPR036864">
    <property type="entry name" value="Zn2-C6_fun-type_DNA-bd_sf"/>
</dbReference>
<feature type="compositionally biased region" description="Polar residues" evidence="1">
    <location>
        <begin position="268"/>
        <end position="282"/>
    </location>
</feature>
<evidence type="ECO:0000256" key="1">
    <source>
        <dbReference type="SAM" id="MobiDB-lite"/>
    </source>
</evidence>
<dbReference type="PROSITE" id="PS50048">
    <property type="entry name" value="ZN2_CY6_FUNGAL_2"/>
    <property type="match status" value="1"/>
</dbReference>